<keyword evidence="6 7" id="KW-0472">Membrane</keyword>
<feature type="transmembrane region" description="Helical" evidence="7">
    <location>
        <begin position="20"/>
        <end position="41"/>
    </location>
</feature>
<keyword evidence="2 7" id="KW-0813">Transport</keyword>
<dbReference type="GO" id="GO:0055085">
    <property type="term" value="P:transmembrane transport"/>
    <property type="evidence" value="ECO:0007669"/>
    <property type="project" value="InterPro"/>
</dbReference>
<gene>
    <name evidence="9" type="ORF">ETD86_31425</name>
</gene>
<feature type="domain" description="ABC transmembrane type-1" evidence="8">
    <location>
        <begin position="82"/>
        <end position="274"/>
    </location>
</feature>
<dbReference type="RefSeq" id="WP_138670207.1">
    <property type="nucleotide sequence ID" value="NZ_VCKY01000126.1"/>
</dbReference>
<comment type="subcellular location">
    <subcellularLocation>
        <location evidence="1 7">Cell membrane</location>
        <topology evidence="1 7">Multi-pass membrane protein</topology>
    </subcellularLocation>
</comment>
<keyword evidence="4 7" id="KW-0812">Transmembrane</keyword>
<evidence type="ECO:0000256" key="4">
    <source>
        <dbReference type="ARBA" id="ARBA00022692"/>
    </source>
</evidence>
<evidence type="ECO:0000313" key="9">
    <source>
        <dbReference type="EMBL" id="TMR13074.1"/>
    </source>
</evidence>
<feature type="transmembrane region" description="Helical" evidence="7">
    <location>
        <begin position="117"/>
        <end position="139"/>
    </location>
</feature>
<dbReference type="PROSITE" id="PS50928">
    <property type="entry name" value="ABC_TM1"/>
    <property type="match status" value="1"/>
</dbReference>
<evidence type="ECO:0000256" key="1">
    <source>
        <dbReference type="ARBA" id="ARBA00004651"/>
    </source>
</evidence>
<dbReference type="InterPro" id="IPR035906">
    <property type="entry name" value="MetI-like_sf"/>
</dbReference>
<feature type="transmembrane region" description="Helical" evidence="7">
    <location>
        <begin position="151"/>
        <end position="173"/>
    </location>
</feature>
<dbReference type="GO" id="GO:0005886">
    <property type="term" value="C:plasma membrane"/>
    <property type="evidence" value="ECO:0007669"/>
    <property type="project" value="UniProtKB-SubCell"/>
</dbReference>
<evidence type="ECO:0000313" key="10">
    <source>
        <dbReference type="Proteomes" id="UP000309128"/>
    </source>
</evidence>
<feature type="transmembrane region" description="Helical" evidence="7">
    <location>
        <begin position="194"/>
        <end position="219"/>
    </location>
</feature>
<accession>A0A5S4F8N5</accession>
<evidence type="ECO:0000256" key="2">
    <source>
        <dbReference type="ARBA" id="ARBA00022448"/>
    </source>
</evidence>
<evidence type="ECO:0000256" key="6">
    <source>
        <dbReference type="ARBA" id="ARBA00023136"/>
    </source>
</evidence>
<dbReference type="OrthoDB" id="5138956at2"/>
<organism evidence="9 10">
    <name type="scientific">Nonomuraea turkmeniaca</name>
    <dbReference type="NCBI Taxonomy" id="103838"/>
    <lineage>
        <taxon>Bacteria</taxon>
        <taxon>Bacillati</taxon>
        <taxon>Actinomycetota</taxon>
        <taxon>Actinomycetes</taxon>
        <taxon>Streptosporangiales</taxon>
        <taxon>Streptosporangiaceae</taxon>
        <taxon>Nonomuraea</taxon>
    </lineage>
</organism>
<keyword evidence="3" id="KW-1003">Cell membrane</keyword>
<dbReference type="Pfam" id="PF00528">
    <property type="entry name" value="BPD_transp_1"/>
    <property type="match status" value="1"/>
</dbReference>
<proteinExistence type="inferred from homology"/>
<name>A0A5S4F8N5_9ACTN</name>
<comment type="similarity">
    <text evidence="7">Belongs to the binding-protein-dependent transport system permease family.</text>
</comment>
<comment type="caution">
    <text evidence="9">The sequence shown here is derived from an EMBL/GenBank/DDBJ whole genome shotgun (WGS) entry which is preliminary data.</text>
</comment>
<protein>
    <submittedName>
        <fullName evidence="9">Carbohydrate ABC transporter permease</fullName>
    </submittedName>
</protein>
<dbReference type="AlphaFoldDB" id="A0A5S4F8N5"/>
<evidence type="ECO:0000256" key="5">
    <source>
        <dbReference type="ARBA" id="ARBA00022989"/>
    </source>
</evidence>
<dbReference type="PANTHER" id="PTHR43744">
    <property type="entry name" value="ABC TRANSPORTER PERMEASE PROTEIN MG189-RELATED-RELATED"/>
    <property type="match status" value="1"/>
</dbReference>
<dbReference type="PANTHER" id="PTHR43744:SF6">
    <property type="entry name" value="ABC TRANSPORTER PERMEASE PROTEIN YESQ-RELATED"/>
    <property type="match status" value="1"/>
</dbReference>
<reference evidence="9 10" key="1">
    <citation type="submission" date="2019-05" db="EMBL/GenBank/DDBJ databases">
        <title>Draft genome sequence of Nonomuraea turkmeniaca DSM 43926.</title>
        <authorList>
            <person name="Saricaoglu S."/>
            <person name="Isik K."/>
        </authorList>
    </citation>
    <scope>NUCLEOTIDE SEQUENCE [LARGE SCALE GENOMIC DNA]</scope>
    <source>
        <strain evidence="9 10">DSM 43926</strain>
    </source>
</reference>
<evidence type="ECO:0000256" key="3">
    <source>
        <dbReference type="ARBA" id="ARBA00022475"/>
    </source>
</evidence>
<evidence type="ECO:0000256" key="7">
    <source>
        <dbReference type="RuleBase" id="RU363032"/>
    </source>
</evidence>
<dbReference type="Gene3D" id="1.10.3720.10">
    <property type="entry name" value="MetI-like"/>
    <property type="match status" value="1"/>
</dbReference>
<dbReference type="InterPro" id="IPR000515">
    <property type="entry name" value="MetI-like"/>
</dbReference>
<dbReference type="Proteomes" id="UP000309128">
    <property type="component" value="Unassembled WGS sequence"/>
</dbReference>
<keyword evidence="10" id="KW-1185">Reference proteome</keyword>
<dbReference type="CDD" id="cd06261">
    <property type="entry name" value="TM_PBP2"/>
    <property type="match status" value="1"/>
</dbReference>
<keyword evidence="5 7" id="KW-1133">Transmembrane helix</keyword>
<evidence type="ECO:0000259" key="8">
    <source>
        <dbReference type="PROSITE" id="PS50928"/>
    </source>
</evidence>
<dbReference type="EMBL" id="VCKY01000126">
    <property type="protein sequence ID" value="TMR13074.1"/>
    <property type="molecule type" value="Genomic_DNA"/>
</dbReference>
<feature type="transmembrane region" description="Helical" evidence="7">
    <location>
        <begin position="81"/>
        <end position="105"/>
    </location>
</feature>
<dbReference type="SUPFAM" id="SSF161098">
    <property type="entry name" value="MetI-like"/>
    <property type="match status" value="1"/>
</dbReference>
<sequence length="288" mass="32666">MATPSRPLPVLFRPLKGGRLVKHILLIGFGLVMLYPLFWMISSSLKPEELIFREPGLWPSQVTFENYTQGWYALKHPFGYYLWNSAVVTALSVVANLVACSLAAYAFARLNFPLKKFWFAIMLGTIMLPHHVVIVPQYIMFSELDLINTIWPLVMPKVLATDAFFVFLMVQFIRTLPRELDEAAEIDGAGYWRIFIRVVMPLCMPALATTAIFTFIWTWNDFLSQLLYLNNPDNFTVPVALRTFLDASSDSSWGPMFAMSIIALGPIFGFFLAGQKYLIRGVATTGLK</sequence>
<feature type="transmembrane region" description="Helical" evidence="7">
    <location>
        <begin position="253"/>
        <end position="273"/>
    </location>
</feature>